<keyword evidence="9" id="KW-0915">Sodium</keyword>
<evidence type="ECO:0000256" key="13">
    <source>
        <dbReference type="ARBA" id="ARBA00023180"/>
    </source>
</evidence>
<evidence type="ECO:0000256" key="23">
    <source>
        <dbReference type="SAM" id="Phobius"/>
    </source>
</evidence>
<evidence type="ECO:0000256" key="1">
    <source>
        <dbReference type="ARBA" id="ARBA00004424"/>
    </source>
</evidence>
<feature type="transmembrane region" description="Helical" evidence="23">
    <location>
        <begin position="184"/>
        <end position="209"/>
    </location>
</feature>
<dbReference type="EMBL" id="JAGFMF010011768">
    <property type="protein sequence ID" value="KAG8513649.1"/>
    <property type="molecule type" value="Genomic_DNA"/>
</dbReference>
<evidence type="ECO:0000256" key="12">
    <source>
        <dbReference type="ARBA" id="ARBA00023157"/>
    </source>
</evidence>
<dbReference type="PANTHER" id="PTHR11819:SF145">
    <property type="entry name" value="SODIUM_GLUCOSE COTRANSPORTER 2"/>
    <property type="match status" value="1"/>
</dbReference>
<dbReference type="PROSITE" id="PS50283">
    <property type="entry name" value="NA_SOLUT_SYMP_3"/>
    <property type="match status" value="1"/>
</dbReference>
<keyword evidence="4" id="KW-1003">Cell membrane</keyword>
<sequence length="692" mass="75147">MEEYPEASAARGLGEQSVLIDNPADILVIAAYFLLVIGVGLWSMCRTNRGTVGGYFLAGRSMVWWPVGASLFASNIGSGHFVGLAGTGAASGLAVAGFEWNALFVVLLLGWLFVPVYLTAGVITMPQYLRKRFGGHRIRLYLSVLSLFLYIFTKISVRLLAGWLQGGNLGGRDLQVDMFSGAVFIQQALGWNIYASVIALLAITMVYTVTGGLAALMYTDTVQTFVILGGAFILMGYAFHEVGGYSGLFDKYLGAVTSLTVSEDPAVGNVSSSCYRPRPDSYHLLRDPVAGDLPWPALLVGLTIVSGWYWCSDQVIVQRCLAGKNLTHIKAGCILCGYLKLMPMFLMVMPGMISRILYPDEVACVVPEVCKRVCGTEVGCSNIAYPRLVVKLMPNGLRGLMLAVMLAALMSSLASIFNSSSTLFTMDIYTRLRPRAGDRELLLVGRLWVVFIVAVSVAWLPVVQAAQGGQLFDYIQAVSSYLAPPVSAVFVLALFVPRVNEKGAFWGLIGGLLMGLARLIPEFSFGSGSCVRPSSCPALLCGVHYLYFAIVLFVCSGLLILLISLCTEPIPRKHLHRLVFSLRHSKEEREDLDADELSSPTSLPAQNGRPEQAVEIEEPQPPTPGPLRQCLLWFCGMSKGGAGSPPPPSQEEVAEATRQLEDISEDPRWARVVNLNALLMMAVAMFLWGFYA</sequence>
<evidence type="ECO:0000256" key="9">
    <source>
        <dbReference type="ARBA" id="ARBA00023053"/>
    </source>
</evidence>
<dbReference type="GO" id="GO:1904659">
    <property type="term" value="P:D-glucose transmembrane transport"/>
    <property type="evidence" value="ECO:0007669"/>
    <property type="project" value="UniProtKB-ARBA"/>
</dbReference>
<evidence type="ECO:0000256" key="11">
    <source>
        <dbReference type="ARBA" id="ARBA00023136"/>
    </source>
</evidence>
<comment type="subcellular location">
    <subcellularLocation>
        <location evidence="1">Apical cell membrane</location>
        <topology evidence="1">Multi-pass membrane protein</topology>
    </subcellularLocation>
</comment>
<evidence type="ECO:0000256" key="10">
    <source>
        <dbReference type="ARBA" id="ARBA00023065"/>
    </source>
</evidence>
<feature type="transmembrane region" description="Helical" evidence="23">
    <location>
        <begin position="545"/>
        <end position="567"/>
    </location>
</feature>
<dbReference type="Pfam" id="PF00474">
    <property type="entry name" value="SSF"/>
    <property type="match status" value="2"/>
</dbReference>
<evidence type="ECO:0000256" key="18">
    <source>
        <dbReference type="ARBA" id="ARBA00072719"/>
    </source>
</evidence>
<dbReference type="AlphaFoldDB" id="A0A8J6ALE0"/>
<evidence type="ECO:0000256" key="5">
    <source>
        <dbReference type="ARBA" id="ARBA00022692"/>
    </source>
</evidence>
<evidence type="ECO:0000256" key="17">
    <source>
        <dbReference type="ARBA" id="ARBA00063331"/>
    </source>
</evidence>
<keyword evidence="12" id="KW-1015">Disulfide bond</keyword>
<evidence type="ECO:0000256" key="3">
    <source>
        <dbReference type="ARBA" id="ARBA00022448"/>
    </source>
</evidence>
<evidence type="ECO:0000256" key="6">
    <source>
        <dbReference type="ARBA" id="ARBA00022723"/>
    </source>
</evidence>
<feature type="transmembrane region" description="Helical" evidence="23">
    <location>
        <begin position="293"/>
        <end position="311"/>
    </location>
</feature>
<keyword evidence="25" id="KW-1185">Reference proteome</keyword>
<comment type="function">
    <text evidence="16">Electrogenic Na(+)-coupled sugar symporter that actively transports D-glucose at the plasma membrane, with a Na(+) to sugar coupling ratio of 1:1. Transporter activity is driven by a transmembrane Na(+) electrochemical gradient set by the Na(+)/K(+) pump. Unlike SLC5A1/SGLT1, requires the auxiliary protein PDZK1IP1/MAP17 for full transporter activity. Has a primary role in D-glucose reabsorption from glomerular filtrate across the brush border of the early proximal tubules of the kidney.</text>
</comment>
<dbReference type="PROSITE" id="PS00456">
    <property type="entry name" value="NA_SOLUT_SYMP_1"/>
    <property type="match status" value="1"/>
</dbReference>
<feature type="transmembrane region" description="Helical" evidence="23">
    <location>
        <begin position="63"/>
        <end position="82"/>
    </location>
</feature>
<organism evidence="24 25">
    <name type="scientific">Galemys pyrenaicus</name>
    <name type="common">Iberian desman</name>
    <name type="synonym">Pyrenean desman</name>
    <dbReference type="NCBI Taxonomy" id="202257"/>
    <lineage>
        <taxon>Eukaryota</taxon>
        <taxon>Metazoa</taxon>
        <taxon>Chordata</taxon>
        <taxon>Craniata</taxon>
        <taxon>Vertebrata</taxon>
        <taxon>Euteleostomi</taxon>
        <taxon>Mammalia</taxon>
        <taxon>Eutheria</taxon>
        <taxon>Laurasiatheria</taxon>
        <taxon>Eulipotyphla</taxon>
        <taxon>Talpidae</taxon>
        <taxon>Galemys</taxon>
    </lineage>
</organism>
<dbReference type="NCBIfam" id="TIGR00813">
    <property type="entry name" value="sss"/>
    <property type="match status" value="1"/>
</dbReference>
<dbReference type="GO" id="GO:0016324">
    <property type="term" value="C:apical plasma membrane"/>
    <property type="evidence" value="ECO:0007669"/>
    <property type="project" value="UniProtKB-SubCell"/>
</dbReference>
<dbReference type="PROSITE" id="PS00457">
    <property type="entry name" value="NA_SOLUT_SYMP_2"/>
    <property type="match status" value="1"/>
</dbReference>
<keyword evidence="7" id="KW-0769">Symport</keyword>
<feature type="transmembrane region" description="Helical" evidence="23">
    <location>
        <begin position="26"/>
        <end position="42"/>
    </location>
</feature>
<keyword evidence="10" id="KW-0406">Ion transport</keyword>
<dbReference type="FunFam" id="1.20.1730.10:FF:000010">
    <property type="entry name" value="Solute carrier family 5 member 2"/>
    <property type="match status" value="1"/>
</dbReference>
<feature type="transmembrane region" description="Helical" evidence="23">
    <location>
        <begin position="221"/>
        <end position="239"/>
    </location>
</feature>
<dbReference type="InterPro" id="IPR018212">
    <property type="entry name" value="Na/solute_symporter_CS"/>
</dbReference>
<dbReference type="PANTHER" id="PTHR11819">
    <property type="entry name" value="SOLUTE CARRIER FAMILY 5"/>
    <property type="match status" value="1"/>
</dbReference>
<reference evidence="24" key="1">
    <citation type="journal article" date="2021" name="Evol. Appl.">
        <title>The genome of the Pyrenean desman and the effects of bottlenecks and inbreeding on the genomic landscape of an endangered species.</title>
        <authorList>
            <person name="Escoda L."/>
            <person name="Castresana J."/>
        </authorList>
    </citation>
    <scope>NUCLEOTIDE SEQUENCE</scope>
    <source>
        <strain evidence="24">IBE-C5619</strain>
    </source>
</reference>
<comment type="subunit">
    <text evidence="17">Forms a heterodimer (via TM13) with PDZK1IP1 (via N-terminal transmembrane helix); this interaction enhances SLC5A2 transporter activity.</text>
</comment>
<feature type="transmembrane region" description="Helical" evidence="23">
    <location>
        <begin position="140"/>
        <end position="164"/>
    </location>
</feature>
<dbReference type="GO" id="GO:0005412">
    <property type="term" value="F:D-glucose:sodium symporter activity"/>
    <property type="evidence" value="ECO:0007669"/>
    <property type="project" value="TreeGrafter"/>
</dbReference>
<dbReference type="Proteomes" id="UP000700334">
    <property type="component" value="Unassembled WGS sequence"/>
</dbReference>
<evidence type="ECO:0000256" key="19">
    <source>
        <dbReference type="ARBA" id="ARBA00078596"/>
    </source>
</evidence>
<keyword evidence="6" id="KW-0479">Metal-binding</keyword>
<protein>
    <recommendedName>
        <fullName evidence="18">Sodium/glucose cotransporter 2</fullName>
    </recommendedName>
    <alternativeName>
        <fullName evidence="20">Low affinity sodium-glucose cotransporter</fullName>
    </alternativeName>
    <alternativeName>
        <fullName evidence="19">Solute carrier family 5 member 2</fullName>
    </alternativeName>
</protein>
<keyword evidence="3" id="KW-0813">Transport</keyword>
<dbReference type="InterPro" id="IPR038377">
    <property type="entry name" value="Na/Glc_symporter_sf"/>
</dbReference>
<comment type="caution">
    <text evidence="24">The sequence shown here is derived from an EMBL/GenBank/DDBJ whole genome shotgun (WGS) entry which is preliminary data.</text>
</comment>
<evidence type="ECO:0000313" key="24">
    <source>
        <dbReference type="EMBL" id="KAG8513649.1"/>
    </source>
</evidence>
<evidence type="ECO:0000256" key="14">
    <source>
        <dbReference type="ARBA" id="ARBA00023201"/>
    </source>
</evidence>
<feature type="transmembrane region" description="Helical" evidence="23">
    <location>
        <begin position="672"/>
        <end position="691"/>
    </location>
</feature>
<evidence type="ECO:0000256" key="2">
    <source>
        <dbReference type="ARBA" id="ARBA00006434"/>
    </source>
</evidence>
<dbReference type="GO" id="GO:0046872">
    <property type="term" value="F:metal ion binding"/>
    <property type="evidence" value="ECO:0007669"/>
    <property type="project" value="UniProtKB-KW"/>
</dbReference>
<gene>
    <name evidence="24" type="ORF">J0S82_012962</name>
</gene>
<keyword evidence="5 23" id="KW-0812">Transmembrane</keyword>
<keyword evidence="13" id="KW-0325">Glycoprotein</keyword>
<feature type="transmembrane region" description="Helical" evidence="23">
    <location>
        <begin position="332"/>
        <end position="353"/>
    </location>
</feature>
<dbReference type="OrthoDB" id="6132759at2759"/>
<dbReference type="InterPro" id="IPR001734">
    <property type="entry name" value="Na/solute_symporter"/>
</dbReference>
<comment type="similarity">
    <text evidence="2 21">Belongs to the sodium:solute symporter (SSF) (TC 2.A.21) family.</text>
</comment>
<evidence type="ECO:0000256" key="4">
    <source>
        <dbReference type="ARBA" id="ARBA00022475"/>
    </source>
</evidence>
<evidence type="ECO:0000256" key="8">
    <source>
        <dbReference type="ARBA" id="ARBA00022989"/>
    </source>
</evidence>
<proteinExistence type="inferred from homology"/>
<feature type="transmembrane region" description="Helical" evidence="23">
    <location>
        <begin position="441"/>
        <end position="462"/>
    </location>
</feature>
<keyword evidence="8 23" id="KW-1133">Transmembrane helix</keyword>
<name>A0A8J6ALE0_GALPY</name>
<feature type="transmembrane region" description="Helical" evidence="23">
    <location>
        <begin position="102"/>
        <end position="128"/>
    </location>
</feature>
<feature type="transmembrane region" description="Helical" evidence="23">
    <location>
        <begin position="400"/>
        <end position="420"/>
    </location>
</feature>
<evidence type="ECO:0000256" key="7">
    <source>
        <dbReference type="ARBA" id="ARBA00022847"/>
    </source>
</evidence>
<feature type="region of interest" description="Disordered" evidence="22">
    <location>
        <begin position="591"/>
        <end position="624"/>
    </location>
</feature>
<keyword evidence="14" id="KW-0739">Sodium transport</keyword>
<evidence type="ECO:0000313" key="25">
    <source>
        <dbReference type="Proteomes" id="UP000700334"/>
    </source>
</evidence>
<evidence type="ECO:0000256" key="21">
    <source>
        <dbReference type="RuleBase" id="RU362091"/>
    </source>
</evidence>
<evidence type="ECO:0000256" key="16">
    <source>
        <dbReference type="ARBA" id="ARBA00059702"/>
    </source>
</evidence>
<evidence type="ECO:0000256" key="15">
    <source>
        <dbReference type="ARBA" id="ARBA00050129"/>
    </source>
</evidence>
<evidence type="ECO:0000256" key="20">
    <source>
        <dbReference type="ARBA" id="ARBA00081561"/>
    </source>
</evidence>
<feature type="transmembrane region" description="Helical" evidence="23">
    <location>
        <begin position="474"/>
        <end position="496"/>
    </location>
</feature>
<accession>A0A8J6ALE0</accession>
<comment type="catalytic activity">
    <reaction evidence="15">
        <text>D-glucose(out) + Na(+)(out) = D-glucose(in) + Na(+)(in)</text>
        <dbReference type="Rhea" id="RHEA:70571"/>
        <dbReference type="ChEBI" id="CHEBI:4167"/>
        <dbReference type="ChEBI" id="CHEBI:29101"/>
    </reaction>
    <physiologicalReaction direction="left-to-right" evidence="15">
        <dbReference type="Rhea" id="RHEA:70572"/>
    </physiologicalReaction>
</comment>
<evidence type="ECO:0000256" key="22">
    <source>
        <dbReference type="SAM" id="MobiDB-lite"/>
    </source>
</evidence>
<dbReference type="Gene3D" id="1.20.1730.10">
    <property type="entry name" value="Sodium/glucose cotransporter"/>
    <property type="match status" value="1"/>
</dbReference>
<keyword evidence="11 23" id="KW-0472">Membrane</keyword>
<feature type="transmembrane region" description="Helical" evidence="23">
    <location>
        <begin position="503"/>
        <end position="525"/>
    </location>
</feature>